<evidence type="ECO:0000313" key="1">
    <source>
        <dbReference type="EMBL" id="MFE5985617.1"/>
    </source>
</evidence>
<accession>A0ABW6J8F6</accession>
<dbReference type="EMBL" id="JBHTRV010000057">
    <property type="protein sequence ID" value="MFE5985617.1"/>
    <property type="molecule type" value="Genomic_DNA"/>
</dbReference>
<keyword evidence="2" id="KW-1185">Reference proteome</keyword>
<reference evidence="1 2" key="1">
    <citation type="submission" date="2024-09" db="EMBL/GenBank/DDBJ databases">
        <title>The Natural Products Discovery Center: Release of the First 8490 Sequenced Strains for Exploring Actinobacteria Biosynthetic Diversity.</title>
        <authorList>
            <person name="Kalkreuter E."/>
            <person name="Kautsar S.A."/>
            <person name="Yang D."/>
            <person name="Bader C.D."/>
            <person name="Teijaro C.N."/>
            <person name="Fluegel L."/>
            <person name="Davis C.M."/>
            <person name="Simpson J.R."/>
            <person name="Lauterbach L."/>
            <person name="Steele A.D."/>
            <person name="Gui C."/>
            <person name="Meng S."/>
            <person name="Li G."/>
            <person name="Viehrig K."/>
            <person name="Ye F."/>
            <person name="Su P."/>
            <person name="Kiefer A.F."/>
            <person name="Nichols A."/>
            <person name="Cepeda A.J."/>
            <person name="Yan W."/>
            <person name="Fan B."/>
            <person name="Jiang Y."/>
            <person name="Adhikari A."/>
            <person name="Zheng C.-J."/>
            <person name="Schuster L."/>
            <person name="Cowan T.M."/>
            <person name="Smanski M.J."/>
            <person name="Chevrette M.G."/>
            <person name="De Carvalho L.P.S."/>
            <person name="Shen B."/>
        </authorList>
    </citation>
    <scope>NUCLEOTIDE SEQUENCE [LARGE SCALE GENOMIC DNA]</scope>
    <source>
        <strain evidence="1 2">NPDC056472</strain>
    </source>
</reference>
<comment type="caution">
    <text evidence="1">The sequence shown here is derived from an EMBL/GenBank/DDBJ whole genome shotgun (WGS) entry which is preliminary data.</text>
</comment>
<proteinExistence type="predicted"/>
<gene>
    <name evidence="1" type="ORF">ACFQ63_38800</name>
</gene>
<evidence type="ECO:0000313" key="2">
    <source>
        <dbReference type="Proteomes" id="UP001600424"/>
    </source>
</evidence>
<organism evidence="1 2">
    <name type="scientific">Streptomyces wedmorensis</name>
    <dbReference type="NCBI Taxonomy" id="43759"/>
    <lineage>
        <taxon>Bacteria</taxon>
        <taxon>Bacillati</taxon>
        <taxon>Actinomycetota</taxon>
        <taxon>Actinomycetes</taxon>
        <taxon>Kitasatosporales</taxon>
        <taxon>Streptomycetaceae</taxon>
        <taxon>Streptomyces</taxon>
    </lineage>
</organism>
<name>A0ABW6J8F6_STRWE</name>
<sequence>MNPKRTGLRAVEMIRGARAYRRNVAFRDDLATRLHDIAPGTARVHLTPVTTDVDGTVRRQTLVSLLDSAGYTVTAPIGAHRAARRLLVDAFPGADWDKPQIFNAAYGFLTVNVPASPAELGIETPSAVTA</sequence>
<dbReference type="Proteomes" id="UP001600424">
    <property type="component" value="Unassembled WGS sequence"/>
</dbReference>
<protein>
    <submittedName>
        <fullName evidence="1">Uncharacterized protein</fullName>
    </submittedName>
</protein>
<dbReference type="RefSeq" id="WP_386253309.1">
    <property type="nucleotide sequence ID" value="NZ_JBHTRV010000057.1"/>
</dbReference>